<feature type="domain" description="N-acetyltransferase" evidence="1">
    <location>
        <begin position="52"/>
        <end position="206"/>
    </location>
</feature>
<gene>
    <name evidence="2" type="ORF">CLV72_101779</name>
</gene>
<name>A0A2T0QE41_9ACTN</name>
<dbReference type="RefSeq" id="WP_106239250.1">
    <property type="nucleotide sequence ID" value="NZ_PVZC01000001.1"/>
</dbReference>
<reference evidence="2 3" key="1">
    <citation type="submission" date="2018-03" db="EMBL/GenBank/DDBJ databases">
        <title>Genomic Encyclopedia of Archaeal and Bacterial Type Strains, Phase II (KMG-II): from individual species to whole genera.</title>
        <authorList>
            <person name="Goeker M."/>
        </authorList>
    </citation>
    <scope>NUCLEOTIDE SEQUENCE [LARGE SCALE GENOMIC DNA]</scope>
    <source>
        <strain evidence="2 3">DSM 45601</strain>
    </source>
</reference>
<dbReference type="Gene3D" id="3.40.630.30">
    <property type="match status" value="1"/>
</dbReference>
<dbReference type="Pfam" id="PF00583">
    <property type="entry name" value="Acetyltransf_1"/>
    <property type="match status" value="1"/>
</dbReference>
<dbReference type="SUPFAM" id="SSF55729">
    <property type="entry name" value="Acyl-CoA N-acyltransferases (Nat)"/>
    <property type="match status" value="1"/>
</dbReference>
<sequence>MRTPQGRTTITDDHGVRPAVPADVPAAVDTLARAFADYPFTRHVIAADGHAERVRRFQELFLTRVGMAYGRVWVAGGGRAVAVWTTPERDPSPGFAEVAPLLDGLAGERAEAMRAAEEAMEPHRPREPVWFLAAVGVDPGSQGRGLGGAVLRPGLAAAERAGIPAFLETSSERNVAFYRRLGFELAAEVELPGGGPRTWAMRRPPTG</sequence>
<comment type="caution">
    <text evidence="2">The sequence shown here is derived from an EMBL/GenBank/DDBJ whole genome shotgun (WGS) entry which is preliminary data.</text>
</comment>
<evidence type="ECO:0000259" key="1">
    <source>
        <dbReference type="PROSITE" id="PS51186"/>
    </source>
</evidence>
<dbReference type="Proteomes" id="UP000237846">
    <property type="component" value="Unassembled WGS sequence"/>
</dbReference>
<dbReference type="InterPro" id="IPR000182">
    <property type="entry name" value="GNAT_dom"/>
</dbReference>
<proteinExistence type="predicted"/>
<dbReference type="PROSITE" id="PS51186">
    <property type="entry name" value="GNAT"/>
    <property type="match status" value="1"/>
</dbReference>
<organism evidence="2 3">
    <name type="scientific">Allonocardiopsis opalescens</name>
    <dbReference type="NCBI Taxonomy" id="1144618"/>
    <lineage>
        <taxon>Bacteria</taxon>
        <taxon>Bacillati</taxon>
        <taxon>Actinomycetota</taxon>
        <taxon>Actinomycetes</taxon>
        <taxon>Streptosporangiales</taxon>
        <taxon>Allonocardiopsis</taxon>
    </lineage>
</organism>
<evidence type="ECO:0000313" key="2">
    <source>
        <dbReference type="EMBL" id="PRY02178.1"/>
    </source>
</evidence>
<keyword evidence="3" id="KW-1185">Reference proteome</keyword>
<keyword evidence="2" id="KW-0808">Transferase</keyword>
<dbReference type="InterPro" id="IPR052523">
    <property type="entry name" value="Trichothecene_AcTrans"/>
</dbReference>
<dbReference type="PANTHER" id="PTHR42791:SF1">
    <property type="entry name" value="N-ACETYLTRANSFERASE DOMAIN-CONTAINING PROTEIN"/>
    <property type="match status" value="1"/>
</dbReference>
<dbReference type="OrthoDB" id="7057833at2"/>
<accession>A0A2T0QE41</accession>
<dbReference type="InterPro" id="IPR016181">
    <property type="entry name" value="Acyl_CoA_acyltransferase"/>
</dbReference>
<dbReference type="CDD" id="cd04301">
    <property type="entry name" value="NAT_SF"/>
    <property type="match status" value="1"/>
</dbReference>
<dbReference type="PANTHER" id="PTHR42791">
    <property type="entry name" value="GNAT FAMILY ACETYLTRANSFERASE"/>
    <property type="match status" value="1"/>
</dbReference>
<protein>
    <submittedName>
        <fullName evidence="2">Acetyltransferase (GNAT) family protein</fullName>
    </submittedName>
</protein>
<evidence type="ECO:0000313" key="3">
    <source>
        <dbReference type="Proteomes" id="UP000237846"/>
    </source>
</evidence>
<dbReference type="EMBL" id="PVZC01000001">
    <property type="protein sequence ID" value="PRY02178.1"/>
    <property type="molecule type" value="Genomic_DNA"/>
</dbReference>
<dbReference type="GO" id="GO:0016747">
    <property type="term" value="F:acyltransferase activity, transferring groups other than amino-acyl groups"/>
    <property type="evidence" value="ECO:0007669"/>
    <property type="project" value="InterPro"/>
</dbReference>
<dbReference type="AlphaFoldDB" id="A0A2T0QE41"/>